<evidence type="ECO:0000256" key="1">
    <source>
        <dbReference type="ARBA" id="ARBA00000085"/>
    </source>
</evidence>
<feature type="domain" description="PAS" evidence="10">
    <location>
        <begin position="12"/>
        <end position="64"/>
    </location>
</feature>
<dbReference type="SMART" id="SM00388">
    <property type="entry name" value="HisKA"/>
    <property type="match status" value="1"/>
</dbReference>
<evidence type="ECO:0000256" key="4">
    <source>
        <dbReference type="ARBA" id="ARBA00022553"/>
    </source>
</evidence>
<evidence type="ECO:0000259" key="8">
    <source>
        <dbReference type="PROSITE" id="PS50109"/>
    </source>
</evidence>
<dbReference type="InterPro" id="IPR004358">
    <property type="entry name" value="Sig_transdc_His_kin-like_C"/>
</dbReference>
<dbReference type="Gene3D" id="3.30.450.20">
    <property type="entry name" value="PAS domain"/>
    <property type="match status" value="2"/>
</dbReference>
<evidence type="ECO:0000256" key="2">
    <source>
        <dbReference type="ARBA" id="ARBA00004429"/>
    </source>
</evidence>
<dbReference type="InterPro" id="IPR001610">
    <property type="entry name" value="PAC"/>
</dbReference>
<accession>A0A254TGC2</accession>
<dbReference type="PROSITE" id="PS50113">
    <property type="entry name" value="PAC"/>
    <property type="match status" value="2"/>
</dbReference>
<dbReference type="CDD" id="cd00082">
    <property type="entry name" value="HisKA"/>
    <property type="match status" value="1"/>
</dbReference>
<protein>
    <recommendedName>
        <fullName evidence="3">histidine kinase</fullName>
        <ecNumber evidence="3">2.7.13.3</ecNumber>
    </recommendedName>
</protein>
<organism evidence="12 13">
    <name type="scientific">Noviherbaspirillum denitrificans</name>
    <dbReference type="NCBI Taxonomy" id="1968433"/>
    <lineage>
        <taxon>Bacteria</taxon>
        <taxon>Pseudomonadati</taxon>
        <taxon>Pseudomonadota</taxon>
        <taxon>Betaproteobacteria</taxon>
        <taxon>Burkholderiales</taxon>
        <taxon>Oxalobacteraceae</taxon>
        <taxon>Noviherbaspirillum</taxon>
    </lineage>
</organism>
<evidence type="ECO:0000259" key="10">
    <source>
        <dbReference type="PROSITE" id="PS50112"/>
    </source>
</evidence>
<dbReference type="PANTHER" id="PTHR43547:SF2">
    <property type="entry name" value="HYBRID SIGNAL TRANSDUCTION HISTIDINE KINASE C"/>
    <property type="match status" value="1"/>
</dbReference>
<dbReference type="Gene3D" id="3.40.50.2300">
    <property type="match status" value="1"/>
</dbReference>
<dbReference type="NCBIfam" id="TIGR00229">
    <property type="entry name" value="sensory_box"/>
    <property type="match status" value="2"/>
</dbReference>
<feature type="domain" description="PAC" evidence="11">
    <location>
        <begin position="91"/>
        <end position="142"/>
    </location>
</feature>
<dbReference type="Gene3D" id="3.30.565.10">
    <property type="entry name" value="Histidine kinase-like ATPase, C-terminal domain"/>
    <property type="match status" value="1"/>
</dbReference>
<dbReference type="RefSeq" id="WP_170942057.1">
    <property type="nucleotide sequence ID" value="NZ_LSTO01000001.1"/>
</dbReference>
<feature type="domain" description="PAS" evidence="10">
    <location>
        <begin position="143"/>
        <end position="213"/>
    </location>
</feature>
<dbReference type="Pfam" id="PF02518">
    <property type="entry name" value="HATPase_c"/>
    <property type="match status" value="1"/>
</dbReference>
<keyword evidence="6" id="KW-0418">Kinase</keyword>
<evidence type="ECO:0000256" key="3">
    <source>
        <dbReference type="ARBA" id="ARBA00012438"/>
    </source>
</evidence>
<dbReference type="PROSITE" id="PS50112">
    <property type="entry name" value="PAS"/>
    <property type="match status" value="2"/>
</dbReference>
<dbReference type="SUPFAM" id="SSF52172">
    <property type="entry name" value="CheY-like"/>
    <property type="match status" value="1"/>
</dbReference>
<reference evidence="12 13" key="1">
    <citation type="submission" date="2016-02" db="EMBL/GenBank/DDBJ databases">
        <authorList>
            <person name="Wen L."/>
            <person name="He K."/>
            <person name="Yang H."/>
        </authorList>
    </citation>
    <scope>NUCLEOTIDE SEQUENCE [LARGE SCALE GENOMIC DNA]</scope>
    <source>
        <strain evidence="12 13">TSA40</strain>
    </source>
</reference>
<dbReference type="EC" id="2.7.13.3" evidence="3"/>
<dbReference type="InterPro" id="IPR011006">
    <property type="entry name" value="CheY-like_superfamily"/>
</dbReference>
<dbReference type="InterPro" id="IPR000014">
    <property type="entry name" value="PAS"/>
</dbReference>
<gene>
    <name evidence="12" type="ORF">AYR66_08700</name>
</gene>
<evidence type="ECO:0000259" key="9">
    <source>
        <dbReference type="PROSITE" id="PS50110"/>
    </source>
</evidence>
<dbReference type="InterPro" id="IPR036890">
    <property type="entry name" value="HATPase_C_sf"/>
</dbReference>
<dbReference type="Proteomes" id="UP000197535">
    <property type="component" value="Unassembled WGS sequence"/>
</dbReference>
<dbReference type="CDD" id="cd17580">
    <property type="entry name" value="REC_2_DhkD-like"/>
    <property type="match status" value="1"/>
</dbReference>
<dbReference type="SMART" id="SM00086">
    <property type="entry name" value="PAC"/>
    <property type="match status" value="2"/>
</dbReference>
<dbReference type="InterPro" id="IPR001789">
    <property type="entry name" value="Sig_transdc_resp-reg_receiver"/>
</dbReference>
<dbReference type="InterPro" id="IPR036097">
    <property type="entry name" value="HisK_dim/P_sf"/>
</dbReference>
<dbReference type="PRINTS" id="PR00344">
    <property type="entry name" value="BCTRLSENSOR"/>
</dbReference>
<dbReference type="SMART" id="SM00448">
    <property type="entry name" value="REC"/>
    <property type="match status" value="1"/>
</dbReference>
<name>A0A254TGC2_9BURK</name>
<dbReference type="GO" id="GO:0000155">
    <property type="term" value="F:phosphorelay sensor kinase activity"/>
    <property type="evidence" value="ECO:0007669"/>
    <property type="project" value="InterPro"/>
</dbReference>
<feature type="domain" description="PAC" evidence="11">
    <location>
        <begin position="216"/>
        <end position="268"/>
    </location>
</feature>
<feature type="domain" description="Response regulatory" evidence="9">
    <location>
        <begin position="519"/>
        <end position="633"/>
    </location>
</feature>
<evidence type="ECO:0000256" key="5">
    <source>
        <dbReference type="ARBA" id="ARBA00022679"/>
    </source>
</evidence>
<dbReference type="CDD" id="cd00075">
    <property type="entry name" value="HATPase"/>
    <property type="match status" value="1"/>
</dbReference>
<dbReference type="InterPro" id="IPR005467">
    <property type="entry name" value="His_kinase_dom"/>
</dbReference>
<keyword evidence="5" id="KW-0808">Transferase</keyword>
<feature type="domain" description="Histidine kinase" evidence="8">
    <location>
        <begin position="279"/>
        <end position="497"/>
    </location>
</feature>
<dbReference type="Pfam" id="PF00072">
    <property type="entry name" value="Response_reg"/>
    <property type="match status" value="1"/>
</dbReference>
<keyword evidence="13" id="KW-1185">Reference proteome</keyword>
<comment type="catalytic activity">
    <reaction evidence="1">
        <text>ATP + protein L-histidine = ADP + protein N-phospho-L-histidine.</text>
        <dbReference type="EC" id="2.7.13.3"/>
    </reaction>
</comment>
<feature type="modified residue" description="4-aspartylphosphate" evidence="7">
    <location>
        <position position="568"/>
    </location>
</feature>
<evidence type="ECO:0000256" key="6">
    <source>
        <dbReference type="ARBA" id="ARBA00022777"/>
    </source>
</evidence>
<evidence type="ECO:0000259" key="11">
    <source>
        <dbReference type="PROSITE" id="PS50113"/>
    </source>
</evidence>
<dbReference type="SUPFAM" id="SSF47384">
    <property type="entry name" value="Homodimeric domain of signal transducing histidine kinase"/>
    <property type="match status" value="1"/>
</dbReference>
<dbReference type="CDD" id="cd00130">
    <property type="entry name" value="PAS"/>
    <property type="match status" value="2"/>
</dbReference>
<proteinExistence type="predicted"/>
<dbReference type="PROSITE" id="PS50110">
    <property type="entry name" value="RESPONSE_REGULATORY"/>
    <property type="match status" value="1"/>
</dbReference>
<comment type="caution">
    <text evidence="12">The sequence shown here is derived from an EMBL/GenBank/DDBJ whole genome shotgun (WGS) entry which is preliminary data.</text>
</comment>
<dbReference type="GO" id="GO:0005886">
    <property type="term" value="C:plasma membrane"/>
    <property type="evidence" value="ECO:0007669"/>
    <property type="project" value="UniProtKB-SubCell"/>
</dbReference>
<dbReference type="Pfam" id="PF13426">
    <property type="entry name" value="PAS_9"/>
    <property type="match status" value="2"/>
</dbReference>
<dbReference type="Gene3D" id="1.10.287.130">
    <property type="match status" value="1"/>
</dbReference>
<dbReference type="InterPro" id="IPR003594">
    <property type="entry name" value="HATPase_dom"/>
</dbReference>
<dbReference type="InterPro" id="IPR035965">
    <property type="entry name" value="PAS-like_dom_sf"/>
</dbReference>
<dbReference type="SUPFAM" id="SSF55785">
    <property type="entry name" value="PYP-like sensor domain (PAS domain)"/>
    <property type="match status" value="2"/>
</dbReference>
<dbReference type="Pfam" id="PF00512">
    <property type="entry name" value="HisKA"/>
    <property type="match status" value="1"/>
</dbReference>
<evidence type="ECO:0000313" key="13">
    <source>
        <dbReference type="Proteomes" id="UP000197535"/>
    </source>
</evidence>
<dbReference type="SUPFAM" id="SSF55874">
    <property type="entry name" value="ATPase domain of HSP90 chaperone/DNA topoisomerase II/histidine kinase"/>
    <property type="match status" value="1"/>
</dbReference>
<dbReference type="InterPro" id="IPR003661">
    <property type="entry name" value="HisK_dim/P_dom"/>
</dbReference>
<dbReference type="PROSITE" id="PS50109">
    <property type="entry name" value="HIS_KIN"/>
    <property type="match status" value="1"/>
</dbReference>
<dbReference type="SMART" id="SM00091">
    <property type="entry name" value="PAS"/>
    <property type="match status" value="2"/>
</dbReference>
<dbReference type="AlphaFoldDB" id="A0A254TGC2"/>
<dbReference type="InterPro" id="IPR000700">
    <property type="entry name" value="PAS-assoc_C"/>
</dbReference>
<dbReference type="PANTHER" id="PTHR43547">
    <property type="entry name" value="TWO-COMPONENT HISTIDINE KINASE"/>
    <property type="match status" value="1"/>
</dbReference>
<comment type="subcellular location">
    <subcellularLocation>
        <location evidence="2">Cell inner membrane</location>
        <topology evidence="2">Multi-pass membrane protein</topology>
    </subcellularLocation>
</comment>
<keyword evidence="4 7" id="KW-0597">Phosphoprotein</keyword>
<dbReference type="FunFam" id="3.30.565.10:FF:000006">
    <property type="entry name" value="Sensor histidine kinase WalK"/>
    <property type="match status" value="1"/>
</dbReference>
<sequence length="633" mass="70193">MIRSSNPGAPDFNELTRAIAENSVHGLVIMDERGYCLYANPRWMEMTGLTREDLRTRTVHDLVHYKRPDGRPLPIEACPIGCTPGKNQSRRNHEDVFFRKDGTPFHVSCSASPVSRDGQPIMMILETRDITAEKQAKQRLLDSEEMFRSTFEQAAVGIAHVDANGRFLRVNRQLCDMLGYSQDEMHALTFMDITHADDHDASRVIFLHLINGARDITIDKRYIRRDGNLFWVKVTVSAVRDADGGFKYTVAVIEDISARKADEETLRLAAKRKDEFLAMLGHELRNPLSPIITASELLDHANVDGDVLKRMSAIIVRQARHLTGLVDDLLDVSRITRGAVVLDKTPQDIDAIVASAVEQTQPLIDERRHRLSLRAAPEAAQVLGDQKRLIQVVANLLNNAAKYTPERGAIQLATEVSDSNVTLHVVDNGIGIRPDHQQLVFELFAQAERSLDRAQGGLGLGLALVKSLVEAHGGTVSCHSDGVGRGSRFSVVLPRLARNGGDLPDKLGRSAWKQQRPLDILVADDNVDVAETLAMYLEAAGHRPVVEFDAVRAFDVAVAKRPDICILDIGMPRLDGYEMARRIRMHSETWRPLLVAITGYGQEHDRAAALAAGFDHHFVKPVDLDALVAAIRA</sequence>
<dbReference type="SMART" id="SM00387">
    <property type="entry name" value="HATPase_c"/>
    <property type="match status" value="1"/>
</dbReference>
<evidence type="ECO:0000256" key="7">
    <source>
        <dbReference type="PROSITE-ProRule" id="PRU00169"/>
    </source>
</evidence>
<dbReference type="EMBL" id="LSTO01000001">
    <property type="protein sequence ID" value="OWW19583.1"/>
    <property type="molecule type" value="Genomic_DNA"/>
</dbReference>
<evidence type="ECO:0000313" key="12">
    <source>
        <dbReference type="EMBL" id="OWW19583.1"/>
    </source>
</evidence>